<dbReference type="EMBL" id="JBEPLM010000011">
    <property type="protein sequence ID" value="MET3595663.1"/>
    <property type="molecule type" value="Genomic_DNA"/>
</dbReference>
<organism evidence="1 2">
    <name type="scientific">Mesorhizobium shonense</name>
    <dbReference type="NCBI Taxonomy" id="1209948"/>
    <lineage>
        <taxon>Bacteria</taxon>
        <taxon>Pseudomonadati</taxon>
        <taxon>Pseudomonadota</taxon>
        <taxon>Alphaproteobacteria</taxon>
        <taxon>Hyphomicrobiales</taxon>
        <taxon>Phyllobacteriaceae</taxon>
        <taxon>Mesorhizobium</taxon>
    </lineage>
</organism>
<evidence type="ECO:0000313" key="1">
    <source>
        <dbReference type="EMBL" id="MET3595663.1"/>
    </source>
</evidence>
<reference evidence="1 2" key="1">
    <citation type="submission" date="2024-06" db="EMBL/GenBank/DDBJ databases">
        <title>Genomic Encyclopedia of Type Strains, Phase IV (KMG-IV): sequencing the most valuable type-strain genomes for metagenomic binning, comparative biology and taxonomic classification.</title>
        <authorList>
            <person name="Goeker M."/>
        </authorList>
    </citation>
    <scope>NUCLEOTIDE SEQUENCE [LARGE SCALE GENOMIC DNA]</scope>
    <source>
        <strain evidence="1 2">DSM 29846</strain>
    </source>
</reference>
<dbReference type="Proteomes" id="UP001549036">
    <property type="component" value="Unassembled WGS sequence"/>
</dbReference>
<keyword evidence="2" id="KW-1185">Reference proteome</keyword>
<proteinExistence type="predicted"/>
<accession>A0ABV2HYI7</accession>
<protein>
    <submittedName>
        <fullName evidence="1">Uncharacterized protein</fullName>
    </submittedName>
</protein>
<gene>
    <name evidence="1" type="ORF">ABID26_005075</name>
</gene>
<name>A0ABV2HYI7_9HYPH</name>
<evidence type="ECO:0000313" key="2">
    <source>
        <dbReference type="Proteomes" id="UP001549036"/>
    </source>
</evidence>
<sequence>MTNWPTAAIAHRPKFRINDRSLGLILPHHSRAAADEVPTFMHVAAAVLGERHANKDLKRVA</sequence>
<comment type="caution">
    <text evidence="1">The sequence shown here is derived from an EMBL/GenBank/DDBJ whole genome shotgun (WGS) entry which is preliminary data.</text>
</comment>